<comment type="caution">
    <text evidence="2">The sequence shown here is derived from an EMBL/GenBank/DDBJ whole genome shotgun (WGS) entry which is preliminary data.</text>
</comment>
<dbReference type="Proteomes" id="UP001595805">
    <property type="component" value="Unassembled WGS sequence"/>
</dbReference>
<evidence type="ECO:0000256" key="1">
    <source>
        <dbReference type="SAM" id="Phobius"/>
    </source>
</evidence>
<proteinExistence type="predicted"/>
<keyword evidence="1" id="KW-0472">Membrane</keyword>
<keyword evidence="3" id="KW-1185">Reference proteome</keyword>
<feature type="transmembrane region" description="Helical" evidence="1">
    <location>
        <begin position="79"/>
        <end position="99"/>
    </location>
</feature>
<feature type="transmembrane region" description="Helical" evidence="1">
    <location>
        <begin position="57"/>
        <end position="73"/>
    </location>
</feature>
<feature type="transmembrane region" description="Helical" evidence="1">
    <location>
        <begin position="208"/>
        <end position="226"/>
    </location>
</feature>
<feature type="transmembrane region" description="Helical" evidence="1">
    <location>
        <begin position="33"/>
        <end position="50"/>
    </location>
</feature>
<feature type="transmembrane region" description="Helical" evidence="1">
    <location>
        <begin position="7"/>
        <end position="27"/>
    </location>
</feature>
<feature type="transmembrane region" description="Helical" evidence="1">
    <location>
        <begin position="158"/>
        <end position="178"/>
    </location>
</feature>
<protein>
    <submittedName>
        <fullName evidence="2">Uncharacterized protein</fullName>
    </submittedName>
</protein>
<accession>A0ABV8ASD3</accession>
<keyword evidence="1" id="KW-1133">Transmembrane helix</keyword>
<organism evidence="2 3">
    <name type="scientific">Algoriphagus namhaensis</name>
    <dbReference type="NCBI Taxonomy" id="915353"/>
    <lineage>
        <taxon>Bacteria</taxon>
        <taxon>Pseudomonadati</taxon>
        <taxon>Bacteroidota</taxon>
        <taxon>Cytophagia</taxon>
        <taxon>Cytophagales</taxon>
        <taxon>Cyclobacteriaceae</taxon>
        <taxon>Algoriphagus</taxon>
    </lineage>
</organism>
<dbReference type="RefSeq" id="WP_377905369.1">
    <property type="nucleotide sequence ID" value="NZ_JBHRZS010000007.1"/>
</dbReference>
<evidence type="ECO:0000313" key="3">
    <source>
        <dbReference type="Proteomes" id="UP001595805"/>
    </source>
</evidence>
<feature type="transmembrane region" description="Helical" evidence="1">
    <location>
        <begin position="232"/>
        <end position="251"/>
    </location>
</feature>
<dbReference type="EMBL" id="JBHRZS010000007">
    <property type="protein sequence ID" value="MFC3880194.1"/>
    <property type="molecule type" value="Genomic_DNA"/>
</dbReference>
<evidence type="ECO:0000313" key="2">
    <source>
        <dbReference type="EMBL" id="MFC3880194.1"/>
    </source>
</evidence>
<keyword evidence="1" id="KW-0812">Transmembrane</keyword>
<gene>
    <name evidence="2" type="ORF">ACFOSV_08405</name>
</gene>
<reference evidence="3" key="1">
    <citation type="journal article" date="2019" name="Int. J. Syst. Evol. Microbiol.">
        <title>The Global Catalogue of Microorganisms (GCM) 10K type strain sequencing project: providing services to taxonomists for standard genome sequencing and annotation.</title>
        <authorList>
            <consortium name="The Broad Institute Genomics Platform"/>
            <consortium name="The Broad Institute Genome Sequencing Center for Infectious Disease"/>
            <person name="Wu L."/>
            <person name="Ma J."/>
        </authorList>
    </citation>
    <scope>NUCLEOTIDE SEQUENCE [LARGE SCALE GENOMIC DNA]</scope>
    <source>
        <strain evidence="3">CCUG 60523</strain>
    </source>
</reference>
<name>A0ABV8ASD3_9BACT</name>
<sequence>MISKRYYRLIALWVLAETFLGGLLHAFRIPLTGVFIACFSALFISLIYSTTRSSKKLIHATLIVLVFKMLLSPHAPLGAFLSVALQGSFGAFIFALVPSQKLGRTLVTVFAYMQSATMKLLSLTIIFGIGFWDALDEFMLSIVAYFPFLSTVLSAKNLVLSYLGIYLITGLIAGWMIGKVSLESRRGSLDIEGNTPQGEKKKSSKMSLEWPVILLLFLIYFLPIFPDSFREMSLRAAIILTLWQLFLGPLVKKLLFKFLGSKRSGMIREINLIEGILPEMRDNLKISWRAASTQKGLLRIPFFVKTWVQISL</sequence>
<feature type="transmembrane region" description="Helical" evidence="1">
    <location>
        <begin position="120"/>
        <end position="146"/>
    </location>
</feature>